<evidence type="ECO:0000313" key="2">
    <source>
        <dbReference type="Proteomes" id="UP000317122"/>
    </source>
</evidence>
<dbReference type="InterPro" id="IPR036005">
    <property type="entry name" value="Creatinase/aminopeptidase-like"/>
</dbReference>
<name>A0A562NFK6_9HYPH</name>
<dbReference type="SUPFAM" id="SSF55920">
    <property type="entry name" value="Creatinase/aminopeptidase"/>
    <property type="match status" value="1"/>
</dbReference>
<protein>
    <submittedName>
        <fullName evidence="1">Uncharacterized protein</fullName>
    </submittedName>
</protein>
<organism evidence="1 2">
    <name type="scientific">Mesorhizobium tianshanense</name>
    <dbReference type="NCBI Taxonomy" id="39844"/>
    <lineage>
        <taxon>Bacteria</taxon>
        <taxon>Pseudomonadati</taxon>
        <taxon>Pseudomonadota</taxon>
        <taxon>Alphaproteobacteria</taxon>
        <taxon>Hyphomicrobiales</taxon>
        <taxon>Phyllobacteriaceae</taxon>
        <taxon>Mesorhizobium</taxon>
    </lineage>
</organism>
<dbReference type="AlphaFoldDB" id="A0A562NFK6"/>
<keyword evidence="2" id="KW-1185">Reference proteome</keyword>
<accession>A0A562NFK6</accession>
<reference evidence="1 2" key="1">
    <citation type="journal article" date="2015" name="Stand. Genomic Sci.">
        <title>Genomic Encyclopedia of Bacterial and Archaeal Type Strains, Phase III: the genomes of soil and plant-associated and newly described type strains.</title>
        <authorList>
            <person name="Whitman W.B."/>
            <person name="Woyke T."/>
            <person name="Klenk H.P."/>
            <person name="Zhou Y."/>
            <person name="Lilburn T.G."/>
            <person name="Beck B.J."/>
            <person name="De Vos P."/>
            <person name="Vandamme P."/>
            <person name="Eisen J.A."/>
            <person name="Garrity G."/>
            <person name="Hugenholtz P."/>
            <person name="Kyrpides N.C."/>
        </authorList>
    </citation>
    <scope>NUCLEOTIDE SEQUENCE [LARGE SCALE GENOMIC DNA]</scope>
    <source>
        <strain evidence="1 2">CGMCC 1.2546</strain>
    </source>
</reference>
<dbReference type="EMBL" id="VLKT01000032">
    <property type="protein sequence ID" value="TWI30873.1"/>
    <property type="molecule type" value="Genomic_DNA"/>
</dbReference>
<proteinExistence type="predicted"/>
<dbReference type="Proteomes" id="UP000317122">
    <property type="component" value="Unassembled WGS sequence"/>
</dbReference>
<evidence type="ECO:0000313" key="1">
    <source>
        <dbReference type="EMBL" id="TWI30873.1"/>
    </source>
</evidence>
<gene>
    <name evidence="1" type="ORF">IQ26_04700</name>
</gene>
<comment type="caution">
    <text evidence="1">The sequence shown here is derived from an EMBL/GenBank/DDBJ whole genome shotgun (WGS) entry which is preliminary data.</text>
</comment>
<sequence>MQGFTNETIVLERGAIGCSNETTEIEPGMVLPYEWPWYVRGLGAFMLENQFIIGAESSEPFWSLSRDLAICDCCEMASLST</sequence>